<evidence type="ECO:0000256" key="1">
    <source>
        <dbReference type="SAM" id="Phobius"/>
    </source>
</evidence>
<dbReference type="KEGG" id="pda:103699319"/>
<keyword evidence="1" id="KW-0472">Membrane</keyword>
<name>A0A8B7BKI0_PHODC</name>
<evidence type="ECO:0000313" key="3">
    <source>
        <dbReference type="RefSeq" id="XP_008779571.2"/>
    </source>
</evidence>
<keyword evidence="2" id="KW-1185">Reference proteome</keyword>
<dbReference type="PANTHER" id="PTHR31170">
    <property type="entry name" value="BNAC04G53230D PROTEIN"/>
    <property type="match status" value="1"/>
</dbReference>
<evidence type="ECO:0000313" key="2">
    <source>
        <dbReference type="Proteomes" id="UP000228380"/>
    </source>
</evidence>
<sequence>MGKAQCPAMGIGLNDRAVDIETIVNNCEGEGPEMGFELNHWTADIETGVNSFSLSDEENKWTATSVYKVPSFIRDIRKDAFTPRVVSFGPYHHNAPNLRPVEEHKRRALVHFLKMASKPLYHFIDAMRAIEKQLQDSYHSLDEKWKDPRHPGQFLMLMILDGCFMLEVLRMKDEKCRKKRYATHDPVFSSYAENHRLPYIRRDMLVMENQLPLLVLKKLLEVEGLQGDVDDDSINKMVLRFFGVEKDILKTGLGLHPLDVYRKSLLHGAPLRTQPPPARNQSSNQIIRSAVELREAGIKFEKGESLADIDFREGVLTLPFLEVDDGTESMLLNLVAFEHLHVGSGSEVISYVCFMDEVIDSAKDVRLLHGKDIIRNASGSDKSVAELFGSLSKEVTLGPDWRLQDVRRRVNEYCRTRWNTWKADLRHKYFHTPWAAISLIGAIFIILLTTAQTVYTIYGQYHPK</sequence>
<protein>
    <submittedName>
        <fullName evidence="3">UPF0481 protein At3g47200-like</fullName>
    </submittedName>
</protein>
<dbReference type="GeneID" id="103699319"/>
<organism evidence="2 3">
    <name type="scientific">Phoenix dactylifera</name>
    <name type="common">Date palm</name>
    <dbReference type="NCBI Taxonomy" id="42345"/>
    <lineage>
        <taxon>Eukaryota</taxon>
        <taxon>Viridiplantae</taxon>
        <taxon>Streptophyta</taxon>
        <taxon>Embryophyta</taxon>
        <taxon>Tracheophyta</taxon>
        <taxon>Spermatophyta</taxon>
        <taxon>Magnoliopsida</taxon>
        <taxon>Liliopsida</taxon>
        <taxon>Arecaceae</taxon>
        <taxon>Coryphoideae</taxon>
        <taxon>Phoeniceae</taxon>
        <taxon>Phoenix</taxon>
    </lineage>
</organism>
<reference evidence="3" key="1">
    <citation type="submission" date="2025-08" db="UniProtKB">
        <authorList>
            <consortium name="RefSeq"/>
        </authorList>
    </citation>
    <scope>IDENTIFICATION</scope>
    <source>
        <tissue evidence="3">Young leaves</tissue>
    </source>
</reference>
<accession>A0A8B7BKI0</accession>
<dbReference type="PANTHER" id="PTHR31170:SF18">
    <property type="entry name" value="(WILD MALAYSIAN BANANA) HYPOTHETICAL PROTEIN"/>
    <property type="match status" value="1"/>
</dbReference>
<keyword evidence="1" id="KW-0812">Transmembrane</keyword>
<dbReference type="RefSeq" id="XP_008779571.2">
    <property type="nucleotide sequence ID" value="XM_008781349.3"/>
</dbReference>
<proteinExistence type="predicted"/>
<dbReference type="AlphaFoldDB" id="A0A8B7BKI0"/>
<feature type="transmembrane region" description="Helical" evidence="1">
    <location>
        <begin position="434"/>
        <end position="458"/>
    </location>
</feature>
<dbReference type="InterPro" id="IPR004158">
    <property type="entry name" value="DUF247_pln"/>
</dbReference>
<dbReference type="OrthoDB" id="765255at2759"/>
<dbReference type="Pfam" id="PF03140">
    <property type="entry name" value="DUF247"/>
    <property type="match status" value="1"/>
</dbReference>
<keyword evidence="1" id="KW-1133">Transmembrane helix</keyword>
<gene>
    <name evidence="3" type="primary">LOC103699319</name>
</gene>
<dbReference type="Proteomes" id="UP000228380">
    <property type="component" value="Unplaced"/>
</dbReference>